<evidence type="ECO:0000256" key="3">
    <source>
        <dbReference type="PROSITE-ProRule" id="PRU00023"/>
    </source>
</evidence>
<dbReference type="VEuPathDB" id="FungiDB:PYU1_G005951"/>
<organism evidence="6 7">
    <name type="scientific">Globisporangium ultimum (strain ATCC 200006 / CBS 805.95 / DAOM BR144)</name>
    <name type="common">Pythium ultimum</name>
    <dbReference type="NCBI Taxonomy" id="431595"/>
    <lineage>
        <taxon>Eukaryota</taxon>
        <taxon>Sar</taxon>
        <taxon>Stramenopiles</taxon>
        <taxon>Oomycota</taxon>
        <taxon>Peronosporomycetes</taxon>
        <taxon>Pythiales</taxon>
        <taxon>Pythiaceae</taxon>
        <taxon>Globisporangium</taxon>
    </lineage>
</organism>
<reference evidence="6" key="3">
    <citation type="submission" date="2015-02" db="UniProtKB">
        <authorList>
            <consortium name="EnsemblProtists"/>
        </authorList>
    </citation>
    <scope>IDENTIFICATION</scope>
    <source>
        <strain evidence="6">DAOM BR144</strain>
    </source>
</reference>
<dbReference type="GO" id="GO:0004842">
    <property type="term" value="F:ubiquitin-protein transferase activity"/>
    <property type="evidence" value="ECO:0007669"/>
    <property type="project" value="InterPro"/>
</dbReference>
<dbReference type="EnsemblProtists" id="PYU1_T005963">
    <property type="protein sequence ID" value="PYU1_T005963"/>
    <property type="gene ID" value="PYU1_G005951"/>
</dbReference>
<dbReference type="Proteomes" id="UP000019132">
    <property type="component" value="Unassembled WGS sequence"/>
</dbReference>
<keyword evidence="4" id="KW-0833">Ubl conjugation pathway</keyword>
<reference evidence="7" key="1">
    <citation type="journal article" date="2010" name="Genome Biol.">
        <title>Genome sequence of the necrotrophic plant pathogen Pythium ultimum reveals original pathogenicity mechanisms and effector repertoire.</title>
        <authorList>
            <person name="Levesque C.A."/>
            <person name="Brouwer H."/>
            <person name="Cano L."/>
            <person name="Hamilton J.P."/>
            <person name="Holt C."/>
            <person name="Huitema E."/>
            <person name="Raffaele S."/>
            <person name="Robideau G.P."/>
            <person name="Thines M."/>
            <person name="Win J."/>
            <person name="Zerillo M.M."/>
            <person name="Beakes G.W."/>
            <person name="Boore J.L."/>
            <person name="Busam D."/>
            <person name="Dumas B."/>
            <person name="Ferriera S."/>
            <person name="Fuerstenberg S.I."/>
            <person name="Gachon C.M."/>
            <person name="Gaulin E."/>
            <person name="Govers F."/>
            <person name="Grenville-Briggs L."/>
            <person name="Horner N."/>
            <person name="Hostetler J."/>
            <person name="Jiang R.H."/>
            <person name="Johnson J."/>
            <person name="Krajaejun T."/>
            <person name="Lin H."/>
            <person name="Meijer H.J."/>
            <person name="Moore B."/>
            <person name="Morris P."/>
            <person name="Phuntmart V."/>
            <person name="Puiu D."/>
            <person name="Shetty J."/>
            <person name="Stajich J.E."/>
            <person name="Tripathy S."/>
            <person name="Wawra S."/>
            <person name="van West P."/>
            <person name="Whitty B.R."/>
            <person name="Coutinho P.M."/>
            <person name="Henrissat B."/>
            <person name="Martin F."/>
            <person name="Thomas P.D."/>
            <person name="Tyler B.M."/>
            <person name="De Vries R.P."/>
            <person name="Kamoun S."/>
            <person name="Yandell M."/>
            <person name="Tisserat N."/>
            <person name="Buell C.R."/>
        </authorList>
    </citation>
    <scope>NUCLEOTIDE SEQUENCE</scope>
    <source>
        <strain evidence="7">DAOM:BR144</strain>
    </source>
</reference>
<dbReference type="PANTHER" id="PTHR24198:SF165">
    <property type="entry name" value="ANKYRIN REPEAT-CONTAINING PROTEIN-RELATED"/>
    <property type="match status" value="1"/>
</dbReference>
<feature type="domain" description="HECT" evidence="5">
    <location>
        <begin position="600"/>
        <end position="768"/>
    </location>
</feature>
<keyword evidence="2 3" id="KW-0040">ANK repeat</keyword>
<dbReference type="STRING" id="431595.K3WLX1"/>
<evidence type="ECO:0000259" key="5">
    <source>
        <dbReference type="PROSITE" id="PS50237"/>
    </source>
</evidence>
<feature type="repeat" description="ANK" evidence="3">
    <location>
        <begin position="297"/>
        <end position="329"/>
    </location>
</feature>
<dbReference type="PROSITE" id="PS50237">
    <property type="entry name" value="HECT"/>
    <property type="match status" value="1"/>
</dbReference>
<dbReference type="Pfam" id="PF12796">
    <property type="entry name" value="Ank_2"/>
    <property type="match status" value="2"/>
</dbReference>
<dbReference type="InterPro" id="IPR002110">
    <property type="entry name" value="Ankyrin_rpt"/>
</dbReference>
<dbReference type="EMBL" id="GL376625">
    <property type="status" value="NOT_ANNOTATED_CDS"/>
    <property type="molecule type" value="Genomic_DNA"/>
</dbReference>
<dbReference type="PANTHER" id="PTHR24198">
    <property type="entry name" value="ANKYRIN REPEAT AND PROTEIN KINASE DOMAIN-CONTAINING PROTEIN"/>
    <property type="match status" value="1"/>
</dbReference>
<dbReference type="Gene3D" id="1.25.40.20">
    <property type="entry name" value="Ankyrin repeat-containing domain"/>
    <property type="match status" value="2"/>
</dbReference>
<proteinExistence type="predicted"/>
<keyword evidence="1" id="KW-0677">Repeat</keyword>
<evidence type="ECO:0000256" key="2">
    <source>
        <dbReference type="ARBA" id="ARBA00023043"/>
    </source>
</evidence>
<dbReference type="PROSITE" id="PS50088">
    <property type="entry name" value="ANK_REPEAT"/>
    <property type="match status" value="1"/>
</dbReference>
<dbReference type="InterPro" id="IPR000569">
    <property type="entry name" value="HECT_dom"/>
</dbReference>
<dbReference type="SMART" id="SM00248">
    <property type="entry name" value="ANK"/>
    <property type="match status" value="6"/>
</dbReference>
<dbReference type="PROSITE" id="PS50297">
    <property type="entry name" value="ANK_REP_REGION"/>
    <property type="match status" value="1"/>
</dbReference>
<dbReference type="OMA" id="MIFAKDI"/>
<evidence type="ECO:0000313" key="6">
    <source>
        <dbReference type="EnsemblProtists" id="PYU1_T005963"/>
    </source>
</evidence>
<dbReference type="eggNOG" id="KOG4177">
    <property type="taxonomic scope" value="Eukaryota"/>
</dbReference>
<dbReference type="HOGENOM" id="CLU_363904_0_0_1"/>
<name>K3WLX1_GLOUD</name>
<evidence type="ECO:0000256" key="1">
    <source>
        <dbReference type="ARBA" id="ARBA00022737"/>
    </source>
</evidence>
<dbReference type="AlphaFoldDB" id="K3WLX1"/>
<evidence type="ECO:0000256" key="4">
    <source>
        <dbReference type="PROSITE-ProRule" id="PRU00104"/>
    </source>
</evidence>
<comment type="caution">
    <text evidence="4">Lacks conserved residue(s) required for the propagation of feature annotation.</text>
</comment>
<dbReference type="SUPFAM" id="SSF48403">
    <property type="entry name" value="Ankyrin repeat"/>
    <property type="match status" value="1"/>
</dbReference>
<sequence>MLYGDNDQSSNYKCSKCDELAYKARLGRAKEKLIDWMFQCCDSKNSVQLLKLVRDFTKEASSSGWKHSKQQHMTVLMKAARYGMVKSVRHLIKVTKVDVFATDSLSLNVLHHAVLGGKPRTVKFLLKTEPKLLDHQDRTGRTPFHCMLQSSELNDICVGLLSEKMNLAVAGDFEANLPIHYALRAVTKSTVHICRVILEAEPTMMFEKSSDGMSPFMAVCKAAAIASNQLSSTEIADYAKQVIQMMLNIDVLGTFLNKRAPNGWTGLHFATAAGNHELVSYLCSLDFCDLNATTSDEVETALHIAARGNFSSCVRVLMEKGAKETAKNSKGWIPIVYAETSSCLQEFLHWKLTKQISRMNRMSKKFEQKEIVEQWKKRVVQDPVCFDMINDWCHCDLDRVERMDGIFLRSPFVLRLDNKLDYLNHFVFPAVKSSVKKTTETLEKDGISRRKVIKFAFPESTDCYWKQFVLMGRQLEPEDFRRPMRFTIDRSTDANTGSGEEVSLKVALIRLGGALSAAEPGLLIRTGQPGCERSAQPRNEKDEAQKLLEFYLLGELVAHLVLYNVSLSGILDFSSAFLRCAIEREETVLEDDRWVLYGRSFAGGFDHVIPSALDILHPVEFCVLLNGGPASLDASVVNWDTVMDWSSFPSDTPTKLWWPRFMTELVIEEQQLVFLLLAETRQSANQKFFIANGTAAQEDPIRVVKYPQQDGDDDDMIDDDNALESDSLTPFMDYKSHTLNIPQYSCYSAFKAAMLKLIRRSDQAFRRR</sequence>
<protein>
    <recommendedName>
        <fullName evidence="5">HECT domain-containing protein</fullName>
    </recommendedName>
</protein>
<evidence type="ECO:0000313" key="7">
    <source>
        <dbReference type="Proteomes" id="UP000019132"/>
    </source>
</evidence>
<dbReference type="InterPro" id="IPR036770">
    <property type="entry name" value="Ankyrin_rpt-contain_sf"/>
</dbReference>
<reference evidence="7" key="2">
    <citation type="submission" date="2010-04" db="EMBL/GenBank/DDBJ databases">
        <authorList>
            <person name="Buell R."/>
            <person name="Hamilton J."/>
            <person name="Hostetler J."/>
        </authorList>
    </citation>
    <scope>NUCLEOTIDE SEQUENCE [LARGE SCALE GENOMIC DNA]</scope>
    <source>
        <strain evidence="7">DAOM:BR144</strain>
    </source>
</reference>
<accession>K3WLX1</accession>
<dbReference type="InParanoid" id="K3WLX1"/>
<keyword evidence="7" id="KW-1185">Reference proteome</keyword>